<sequence>MTDSAHVRQLQGRYREAVDALNRGDWIRAQHVAMYLLRDAPAHAGVAFVAGVAALELQQIPLATQCLERAVRINPDRADYLAQYARVLVMARQSREAHHAADRAMTLQPEDVLSMDTLGVVYSQLNAYGHARDAFAKVVEKMPGVASYRFNLATALIFHGEIDAAESELEACLTIDPDFWRAHLSLAQLRKQTCDHNHVERLRVLLSSHSQVDDARLYLNLALAKELEDLGEYSLSFRMLTAGKRAGKEGRGDSTVRDKVVFSAIEQHWRPSSGNSGCRDGAPIFVIGMPRSGTTLVDRILSSHPDVQSAGELQDFGVLLKQLSGSTTLQLLDEDTFAKASALDWSRLGHAYIESVRSLVPQSPRFVDKLPHNFLYAGYIANALPDARIVCLRRGSMDSCLGNFRQLFALSSPYYDYSFDILDTGKYYVMFDRLMRFWRERLGDRLLEVRYEDLVDRQRDTTAGILEHCQLEWNDACLDFANNQAPVGTASAVQVRRSMNRDALDRWKRYEQELEPLRLLLENEGIAVS</sequence>
<name>A0A2K1PYZ5_9GAMM</name>
<dbReference type="Pfam" id="PF13432">
    <property type="entry name" value="TPR_16"/>
    <property type="match status" value="1"/>
</dbReference>
<dbReference type="EMBL" id="NPZB01000002">
    <property type="protein sequence ID" value="PNS07989.1"/>
    <property type="molecule type" value="Genomic_DNA"/>
</dbReference>
<evidence type="ECO:0000256" key="1">
    <source>
        <dbReference type="ARBA" id="ARBA00022679"/>
    </source>
</evidence>
<dbReference type="GO" id="GO:0008476">
    <property type="term" value="F:protein-tyrosine sulfotransferase activity"/>
    <property type="evidence" value="ECO:0007669"/>
    <property type="project" value="InterPro"/>
</dbReference>
<dbReference type="OrthoDB" id="9766687at2"/>
<dbReference type="SUPFAM" id="SSF52540">
    <property type="entry name" value="P-loop containing nucleoside triphosphate hydrolases"/>
    <property type="match status" value="1"/>
</dbReference>
<dbReference type="SMART" id="SM00028">
    <property type="entry name" value="TPR"/>
    <property type="match status" value="3"/>
</dbReference>
<evidence type="ECO:0000313" key="2">
    <source>
        <dbReference type="EMBL" id="PNS07989.1"/>
    </source>
</evidence>
<comment type="caution">
    <text evidence="2">The sequence shown here is derived from an EMBL/GenBank/DDBJ whole genome shotgun (WGS) entry which is preliminary data.</text>
</comment>
<dbReference type="Pfam" id="PF13181">
    <property type="entry name" value="TPR_8"/>
    <property type="match status" value="1"/>
</dbReference>
<dbReference type="InterPro" id="IPR027417">
    <property type="entry name" value="P-loop_NTPase"/>
</dbReference>
<dbReference type="Gene3D" id="1.25.40.10">
    <property type="entry name" value="Tetratricopeptide repeat domain"/>
    <property type="match status" value="1"/>
</dbReference>
<dbReference type="PANTHER" id="PTHR12788:SF10">
    <property type="entry name" value="PROTEIN-TYROSINE SULFOTRANSFERASE"/>
    <property type="match status" value="1"/>
</dbReference>
<gene>
    <name evidence="2" type="ORF">Lysil_2165</name>
</gene>
<organism evidence="2 3">
    <name type="scientific">Solilutibacter silvestris</name>
    <dbReference type="NCBI Taxonomy" id="1645665"/>
    <lineage>
        <taxon>Bacteria</taxon>
        <taxon>Pseudomonadati</taxon>
        <taxon>Pseudomonadota</taxon>
        <taxon>Gammaproteobacteria</taxon>
        <taxon>Lysobacterales</taxon>
        <taxon>Lysobacteraceae</taxon>
        <taxon>Solilutibacter</taxon>
    </lineage>
</organism>
<dbReference type="SUPFAM" id="SSF48452">
    <property type="entry name" value="TPR-like"/>
    <property type="match status" value="1"/>
</dbReference>
<dbReference type="Gene3D" id="3.40.50.300">
    <property type="entry name" value="P-loop containing nucleotide triphosphate hydrolases"/>
    <property type="match status" value="1"/>
</dbReference>
<protein>
    <submittedName>
        <fullName evidence="2">Sulfotransferase domain</fullName>
    </submittedName>
</protein>
<keyword evidence="3" id="KW-1185">Reference proteome</keyword>
<dbReference type="Pfam" id="PF13469">
    <property type="entry name" value="Sulfotransfer_3"/>
    <property type="match status" value="1"/>
</dbReference>
<dbReference type="InterPro" id="IPR011990">
    <property type="entry name" value="TPR-like_helical_dom_sf"/>
</dbReference>
<keyword evidence="1 2" id="KW-0808">Transferase</keyword>
<dbReference type="InterPro" id="IPR019734">
    <property type="entry name" value="TPR_rpt"/>
</dbReference>
<accession>A0A2K1PYZ5</accession>
<dbReference type="Proteomes" id="UP000236220">
    <property type="component" value="Unassembled WGS sequence"/>
</dbReference>
<evidence type="ECO:0000313" key="3">
    <source>
        <dbReference type="Proteomes" id="UP000236220"/>
    </source>
</evidence>
<dbReference type="RefSeq" id="WP_103075628.1">
    <property type="nucleotide sequence ID" value="NZ_NPZB01000002.1"/>
</dbReference>
<reference evidence="2 3" key="1">
    <citation type="submission" date="2017-08" db="EMBL/GenBank/DDBJ databases">
        <title>Lysobacter sylvestris genome.</title>
        <authorList>
            <person name="Zhang D.-C."/>
            <person name="Albuquerque L."/>
            <person name="Franca L."/>
            <person name="Froufe H.J.C."/>
            <person name="Barroso C."/>
            <person name="Egas C."/>
            <person name="Da Costa M."/>
            <person name="Margesin R."/>
        </authorList>
    </citation>
    <scope>NUCLEOTIDE SEQUENCE [LARGE SCALE GENOMIC DNA]</scope>
    <source>
        <strain evidence="2 3">AM20-91</strain>
    </source>
</reference>
<dbReference type="AlphaFoldDB" id="A0A2K1PYZ5"/>
<proteinExistence type="predicted"/>
<dbReference type="InterPro" id="IPR026634">
    <property type="entry name" value="TPST-like"/>
</dbReference>
<dbReference type="PANTHER" id="PTHR12788">
    <property type="entry name" value="PROTEIN-TYROSINE SULFOTRANSFERASE 2"/>
    <property type="match status" value="1"/>
</dbReference>